<protein>
    <submittedName>
        <fullName evidence="1">Uncharacterized protein</fullName>
    </submittedName>
</protein>
<keyword evidence="2" id="KW-1185">Reference proteome</keyword>
<name>A0ABQ3U9C8_STRHY</name>
<proteinExistence type="predicted"/>
<gene>
    <name evidence="1" type="ORF">TPA0910_66470</name>
</gene>
<comment type="caution">
    <text evidence="1">The sequence shown here is derived from an EMBL/GenBank/DDBJ whole genome shotgun (WGS) entry which is preliminary data.</text>
</comment>
<accession>A0ABQ3U9C8</accession>
<dbReference type="EMBL" id="BNEK01000005">
    <property type="protein sequence ID" value="GHJ32214.1"/>
    <property type="molecule type" value="Genomic_DNA"/>
</dbReference>
<evidence type="ECO:0000313" key="1">
    <source>
        <dbReference type="EMBL" id="GHJ32214.1"/>
    </source>
</evidence>
<organism evidence="1 2">
    <name type="scientific">Streptomyces hygroscopicus</name>
    <dbReference type="NCBI Taxonomy" id="1912"/>
    <lineage>
        <taxon>Bacteria</taxon>
        <taxon>Bacillati</taxon>
        <taxon>Actinomycetota</taxon>
        <taxon>Actinomycetes</taxon>
        <taxon>Kitasatosporales</taxon>
        <taxon>Streptomycetaceae</taxon>
        <taxon>Streptomyces</taxon>
        <taxon>Streptomyces violaceusniger group</taxon>
    </lineage>
</organism>
<evidence type="ECO:0000313" key="2">
    <source>
        <dbReference type="Proteomes" id="UP001054854"/>
    </source>
</evidence>
<sequence length="110" mass="11478">MLMPHRAGPLRSGAHAESGWFLYAPACALVEADRARPGRAEHIAALPGPTVLGLDSPAALAVARDAVGWAAVHTAYVAQPTPERPAGAWVATAAADQWKGRPVRILDVGR</sequence>
<reference evidence="1" key="1">
    <citation type="submission" date="2024-05" db="EMBL/GenBank/DDBJ databases">
        <title>Whole genome shotgun sequence of Streptomyces hygroscopicus NBRC 113678.</title>
        <authorList>
            <person name="Komaki H."/>
            <person name="Tamura T."/>
        </authorList>
    </citation>
    <scope>NUCLEOTIDE SEQUENCE</scope>
    <source>
        <strain evidence="1">N11-34</strain>
    </source>
</reference>
<dbReference type="Proteomes" id="UP001054854">
    <property type="component" value="Unassembled WGS sequence"/>
</dbReference>